<keyword evidence="1" id="KW-0433">Leucine-rich repeat</keyword>
<evidence type="ECO:0000256" key="1">
    <source>
        <dbReference type="ARBA" id="ARBA00022614"/>
    </source>
</evidence>
<evidence type="ECO:0000259" key="3">
    <source>
        <dbReference type="PROSITE" id="PS50837"/>
    </source>
</evidence>
<dbReference type="RefSeq" id="XP_066934858.1">
    <property type="nucleotide sequence ID" value="XM_067078757.1"/>
</dbReference>
<reference evidence="4" key="1">
    <citation type="submission" date="2021-01" db="UniProtKB">
        <authorList>
            <consortium name="EnsemblMetazoa"/>
        </authorList>
    </citation>
    <scope>IDENTIFICATION</scope>
</reference>
<dbReference type="EnsemblMetazoa" id="CLYHEMT007378.1">
    <property type="protein sequence ID" value="CLYHEMP007378.1"/>
    <property type="gene ID" value="CLYHEMG007378"/>
</dbReference>
<accession>A0A7M5U857</accession>
<dbReference type="InterPro" id="IPR007111">
    <property type="entry name" value="NACHT_NTPase"/>
</dbReference>
<evidence type="ECO:0000313" key="4">
    <source>
        <dbReference type="EnsemblMetazoa" id="CLYHEMP007378.1"/>
    </source>
</evidence>
<dbReference type="PROSITE" id="PS50837">
    <property type="entry name" value="NACHT"/>
    <property type="match status" value="1"/>
</dbReference>
<dbReference type="InterPro" id="IPR051261">
    <property type="entry name" value="NLR"/>
</dbReference>
<dbReference type="Pfam" id="PF05729">
    <property type="entry name" value="NACHT"/>
    <property type="match status" value="1"/>
</dbReference>
<sequence length="1049" mass="119975">MSTFKTVAAAIKEIENWLRLATFLHEPLKDALLGLLHNTTNDPTYTGLPSVPADLYKTFFARRKQINNLVKKGILHKDQVDLLLPNDGNNQTFSDKFDVTLIALCIRSFLNLPAPLNGWNKDPLPTDKTKTASVKRALKWRNKVQHAVPKDIDNAELNKMWVEGTQIIQDLGSNYKTQQLRKISLDPKHEVVLKSLFTYMSKVKDDCSQHILQLDTQLQQIAKEIKYLKAQKTTNPQEKECKDSCLKEIIAYVENNLTEAQKKDLLKQMNINLQDAKDGSLANILSNIQWLSLKVNLDLLGRQDLTSYIQENTLITKGLNAASKALRSYYVTEFIRCLVDQPLSNSSNYYVPREDVYVELAVLEAVAFDEELSNSDRDSLMKQSHLTKTGIKMNEVLQPDDQLIFVRGVAGIGKSTWTNMFTLKWAKETLKQVTPIDFLFVFTCSEINAYGEEPVTLEKLLTDKYHEVFQYITLDDLSLVANRVLIVVDGLDELKNIYSLGDGARQASRNTSTATTNLDLVYNLIDPRGQHIKRHKSMAIGRPKACEFVKSKFTHVSKTKTIQICGFDETNVQTYIQKYFGEDGKGKIARVKKAIESSKNLKVMTSVPVFLWVICNVYSEDLITKPINTNTELYLYTCLVFLRNHLNGLPGRKYKQLSDIVGDQNILKLLYTLMILSVDTYMKNKVLFTEEDMKRVQCQVHLEETGFIVKYKRKGIKNQEIYHFNHLVLQEFLCGLFLCVTKQVSSYKDNRELNSCVPTILGIHRLLQENNNDLFIDLFTNLTKIHNDMSSFFAWIIRPLRSKRFEKFVLQKYLQIPPEMIDGDILTISATVQQLEFLSLFFEGGCVSNDPDAFKKVRILGGPFSAIDVRNILFFISQIDVRIDEIRLAGGFSPATSMLITEAKITDILLNHVADGTSGSSFYGDEKILKIVFNNNIIEELNISNHILEKSESFIIRGKVESENAKRFVLSLVEYAIENHKQIILYDGPIFKRSYFAKEIDFDQSKSFLLAVHNIKNEQFLKVVDNTTEVELSYTYLRHDYPIGHLQLS</sequence>
<dbReference type="PANTHER" id="PTHR24106">
    <property type="entry name" value="NACHT, LRR AND CARD DOMAINS-CONTAINING"/>
    <property type="match status" value="1"/>
</dbReference>
<evidence type="ECO:0000256" key="2">
    <source>
        <dbReference type="ARBA" id="ARBA00022737"/>
    </source>
</evidence>
<organism evidence="4 5">
    <name type="scientific">Clytia hemisphaerica</name>
    <dbReference type="NCBI Taxonomy" id="252671"/>
    <lineage>
        <taxon>Eukaryota</taxon>
        <taxon>Metazoa</taxon>
        <taxon>Cnidaria</taxon>
        <taxon>Hydrozoa</taxon>
        <taxon>Hydroidolina</taxon>
        <taxon>Leptothecata</taxon>
        <taxon>Obeliida</taxon>
        <taxon>Clytiidae</taxon>
        <taxon>Clytia</taxon>
    </lineage>
</organism>
<feature type="domain" description="NACHT" evidence="3">
    <location>
        <begin position="402"/>
        <end position="494"/>
    </location>
</feature>
<dbReference type="InterPro" id="IPR027417">
    <property type="entry name" value="P-loop_NTPase"/>
</dbReference>
<dbReference type="Pfam" id="PF18738">
    <property type="entry name" value="HEPN_DZIP3"/>
    <property type="match status" value="1"/>
</dbReference>
<dbReference type="OrthoDB" id="10034282at2759"/>
<keyword evidence="2" id="KW-0677">Repeat</keyword>
<dbReference type="GeneID" id="136822487"/>
<dbReference type="Gene3D" id="3.40.50.300">
    <property type="entry name" value="P-loop containing nucleotide triphosphate hydrolases"/>
    <property type="match status" value="1"/>
</dbReference>
<proteinExistence type="predicted"/>
<name>A0A7M5U857_9CNID</name>
<keyword evidence="5" id="KW-1185">Reference proteome</keyword>
<evidence type="ECO:0000313" key="5">
    <source>
        <dbReference type="Proteomes" id="UP000594262"/>
    </source>
</evidence>
<dbReference type="Proteomes" id="UP000594262">
    <property type="component" value="Unplaced"/>
</dbReference>
<dbReference type="InterPro" id="IPR041249">
    <property type="entry name" value="HEPN_DZIP3"/>
</dbReference>
<protein>
    <recommendedName>
        <fullName evidence="3">NACHT domain-containing protein</fullName>
    </recommendedName>
</protein>
<dbReference type="AlphaFoldDB" id="A0A7M5U857"/>